<protein>
    <submittedName>
        <fullName evidence="1">Uncharacterized protein</fullName>
    </submittedName>
</protein>
<comment type="caution">
    <text evidence="1">The sequence shown here is derived from an EMBL/GenBank/DDBJ whole genome shotgun (WGS) entry which is preliminary data.</text>
</comment>
<evidence type="ECO:0000313" key="1">
    <source>
        <dbReference type="EMBL" id="MCF1751359.1"/>
    </source>
</evidence>
<organism evidence="1 2">
    <name type="scientific">Mariniradius sediminis</name>
    <dbReference type="NCBI Taxonomy" id="2909237"/>
    <lineage>
        <taxon>Bacteria</taxon>
        <taxon>Pseudomonadati</taxon>
        <taxon>Bacteroidota</taxon>
        <taxon>Cytophagia</taxon>
        <taxon>Cytophagales</taxon>
        <taxon>Cyclobacteriaceae</taxon>
        <taxon>Mariniradius</taxon>
    </lineage>
</organism>
<dbReference type="Proteomes" id="UP001201449">
    <property type="component" value="Unassembled WGS sequence"/>
</dbReference>
<reference evidence="1 2" key="1">
    <citation type="submission" date="2022-01" db="EMBL/GenBank/DDBJ databases">
        <title>Mariniradius saccharolyticus sp. nov., isolated from sediment of a river.</title>
        <authorList>
            <person name="Liu H."/>
        </authorList>
    </citation>
    <scope>NUCLEOTIDE SEQUENCE [LARGE SCALE GENOMIC DNA]</scope>
    <source>
        <strain evidence="1 2">RY-2</strain>
    </source>
</reference>
<evidence type="ECO:0000313" key="2">
    <source>
        <dbReference type="Proteomes" id="UP001201449"/>
    </source>
</evidence>
<name>A0ABS9BTH0_9BACT</name>
<gene>
    <name evidence="1" type="ORF">L0U89_09780</name>
</gene>
<accession>A0ABS9BTH0</accession>
<sequence>MPIIRKLLCLTVFFGFVSCDCGFFGSNDLGSNFALLEGDRLEDRVIVYCLGEKGDCCSGGTYIIPSYDEHYFPDGTYREYVASAKSDENWVAVKTQQQNGDIRYWLLDKTLDFDLKAYSSDESSPDYLNKLIKLKIIGPLIEDEFRKKIE</sequence>
<dbReference type="PROSITE" id="PS51257">
    <property type="entry name" value="PROKAR_LIPOPROTEIN"/>
    <property type="match status" value="1"/>
</dbReference>
<proteinExistence type="predicted"/>
<dbReference type="RefSeq" id="WP_234861349.1">
    <property type="nucleotide sequence ID" value="NZ_JAKEVZ010000006.1"/>
</dbReference>
<keyword evidence="2" id="KW-1185">Reference proteome</keyword>
<dbReference type="EMBL" id="JAKEVZ010000006">
    <property type="protein sequence ID" value="MCF1751359.1"/>
    <property type="molecule type" value="Genomic_DNA"/>
</dbReference>